<reference evidence="2" key="1">
    <citation type="submission" date="2016-10" db="EMBL/GenBank/DDBJ databases">
        <authorList>
            <person name="Varghese N."/>
            <person name="Submissions S."/>
        </authorList>
    </citation>
    <scope>NUCLEOTIDE SEQUENCE [LARGE SCALE GENOMIC DNA]</scope>
    <source>
        <strain evidence="2">DSM 11706</strain>
    </source>
</reference>
<dbReference type="RefSeq" id="WP_245762616.1">
    <property type="nucleotide sequence ID" value="NZ_FOXU01000001.1"/>
</dbReference>
<dbReference type="EMBL" id="FOXU01000001">
    <property type="protein sequence ID" value="SFQ10979.1"/>
    <property type="molecule type" value="Genomic_DNA"/>
</dbReference>
<name>A0A1I5VU02_9BACI</name>
<dbReference type="PROSITE" id="PS51257">
    <property type="entry name" value="PROKAR_LIPOPROTEIN"/>
    <property type="match status" value="1"/>
</dbReference>
<dbReference type="Proteomes" id="UP000198734">
    <property type="component" value="Unassembled WGS sequence"/>
</dbReference>
<keyword evidence="2" id="KW-1185">Reference proteome</keyword>
<dbReference type="AlphaFoldDB" id="A0A1I5VU02"/>
<evidence type="ECO:0000313" key="2">
    <source>
        <dbReference type="Proteomes" id="UP000198734"/>
    </source>
</evidence>
<proteinExistence type="predicted"/>
<accession>A0A1I5VU02</accession>
<evidence type="ECO:0000313" key="1">
    <source>
        <dbReference type="EMBL" id="SFQ10979.1"/>
    </source>
</evidence>
<gene>
    <name evidence="1" type="ORF">SAMN05421670_0968</name>
</gene>
<organism evidence="1 2">
    <name type="scientific">Psychrobacillus psychrotolerans</name>
    <dbReference type="NCBI Taxonomy" id="126156"/>
    <lineage>
        <taxon>Bacteria</taxon>
        <taxon>Bacillati</taxon>
        <taxon>Bacillota</taxon>
        <taxon>Bacilli</taxon>
        <taxon>Bacillales</taxon>
        <taxon>Bacillaceae</taxon>
        <taxon>Psychrobacillus</taxon>
    </lineage>
</organism>
<sequence length="120" mass="13785">MKLKFLYLTLAVFSIWVIIGCSNKQVIENTNDTDNYGDVRAVAWEFINEKGWYDRAKEDWQSAKVKKTIADNSYEFLDKTYDGKEVLTVSFEDKDTVVFGTPLILVDPNTNEVIGYIPSE</sequence>
<protein>
    <submittedName>
        <fullName evidence="1">Uncharacterized protein</fullName>
    </submittedName>
</protein>